<accession>A0A2T2N2T6</accession>
<proteinExistence type="predicted"/>
<protein>
    <submittedName>
        <fullName evidence="1">Uncharacterized protein</fullName>
    </submittedName>
</protein>
<sequence length="73" mass="7978">MYRADFKHAADPYCGVAAATLGCGTMALLIGTTDLWRALIRGVNLVARWRFLVGGDYGADQKGPAHYYTVQEI</sequence>
<dbReference type="Proteomes" id="UP000240883">
    <property type="component" value="Unassembled WGS sequence"/>
</dbReference>
<dbReference type="EMBL" id="KZ678153">
    <property type="protein sequence ID" value="PSN59741.1"/>
    <property type="molecule type" value="Genomic_DNA"/>
</dbReference>
<dbReference type="PROSITE" id="PS51257">
    <property type="entry name" value="PROKAR_LIPOPROTEIN"/>
    <property type="match status" value="1"/>
</dbReference>
<name>A0A2T2N2T6_CORCC</name>
<gene>
    <name evidence="1" type="ORF">BS50DRAFT_579766</name>
</gene>
<reference evidence="1 2" key="1">
    <citation type="journal article" date="2018" name="Front. Microbiol.">
        <title>Genome-Wide Analysis of Corynespora cassiicola Leaf Fall Disease Putative Effectors.</title>
        <authorList>
            <person name="Lopez D."/>
            <person name="Ribeiro S."/>
            <person name="Label P."/>
            <person name="Fumanal B."/>
            <person name="Venisse J.S."/>
            <person name="Kohler A."/>
            <person name="de Oliveira R.R."/>
            <person name="Labutti K."/>
            <person name="Lipzen A."/>
            <person name="Lail K."/>
            <person name="Bauer D."/>
            <person name="Ohm R.A."/>
            <person name="Barry K.W."/>
            <person name="Spatafora J."/>
            <person name="Grigoriev I.V."/>
            <person name="Martin F.M."/>
            <person name="Pujade-Renaud V."/>
        </authorList>
    </citation>
    <scope>NUCLEOTIDE SEQUENCE [LARGE SCALE GENOMIC DNA]</scope>
    <source>
        <strain evidence="1 2">Philippines</strain>
    </source>
</reference>
<dbReference type="AlphaFoldDB" id="A0A2T2N2T6"/>
<organism evidence="1 2">
    <name type="scientific">Corynespora cassiicola Philippines</name>
    <dbReference type="NCBI Taxonomy" id="1448308"/>
    <lineage>
        <taxon>Eukaryota</taxon>
        <taxon>Fungi</taxon>
        <taxon>Dikarya</taxon>
        <taxon>Ascomycota</taxon>
        <taxon>Pezizomycotina</taxon>
        <taxon>Dothideomycetes</taxon>
        <taxon>Pleosporomycetidae</taxon>
        <taxon>Pleosporales</taxon>
        <taxon>Corynesporascaceae</taxon>
        <taxon>Corynespora</taxon>
    </lineage>
</organism>
<keyword evidence="2" id="KW-1185">Reference proteome</keyword>
<evidence type="ECO:0000313" key="2">
    <source>
        <dbReference type="Proteomes" id="UP000240883"/>
    </source>
</evidence>
<evidence type="ECO:0000313" key="1">
    <source>
        <dbReference type="EMBL" id="PSN59741.1"/>
    </source>
</evidence>